<proteinExistence type="predicted"/>
<dbReference type="STRING" id="318464.IO99_06240"/>
<name>A0A084JE02_9CLOT</name>
<dbReference type="InterPro" id="IPR029063">
    <property type="entry name" value="SAM-dependent_MTases_sf"/>
</dbReference>
<evidence type="ECO:0000313" key="1">
    <source>
        <dbReference type="EMBL" id="KEZ87186.1"/>
    </source>
</evidence>
<evidence type="ECO:0008006" key="3">
    <source>
        <dbReference type="Google" id="ProtNLM"/>
    </source>
</evidence>
<protein>
    <recommendedName>
        <fullName evidence="3">Methyltransferase type 11 domain-containing protein</fullName>
    </recommendedName>
</protein>
<dbReference type="AlphaFoldDB" id="A0A084JE02"/>
<evidence type="ECO:0000313" key="2">
    <source>
        <dbReference type="Proteomes" id="UP000028542"/>
    </source>
</evidence>
<dbReference type="SUPFAM" id="SSF53335">
    <property type="entry name" value="S-adenosyl-L-methionine-dependent methyltransferases"/>
    <property type="match status" value="1"/>
</dbReference>
<gene>
    <name evidence="1" type="ORF">IO99_06240</name>
</gene>
<dbReference type="Gene3D" id="3.40.50.150">
    <property type="entry name" value="Vaccinia Virus protein VP39"/>
    <property type="match status" value="1"/>
</dbReference>
<dbReference type="Proteomes" id="UP000028542">
    <property type="component" value="Unassembled WGS sequence"/>
</dbReference>
<keyword evidence="2" id="KW-1185">Reference proteome</keyword>
<sequence>MESLFVSLEKEVFRGNVLDITYGNQGIIYKANKYYDNFIDVNYLENEPSKSCDNEGYYDSCIVFFTLNKIKTHRQKIKLFDNIYRLMKNNGYVYIWDVEKELLKTLQKNIRVSLPDKSMRNFQINLLNLFTDNTSSKIMEGLKNYFDIVEAVSSNGTFRIVGRKKGC</sequence>
<comment type="caution">
    <text evidence="1">The sequence shown here is derived from an EMBL/GenBank/DDBJ whole genome shotgun (WGS) entry which is preliminary data.</text>
</comment>
<reference evidence="1 2" key="1">
    <citation type="submission" date="2014-07" db="EMBL/GenBank/DDBJ databases">
        <title>Draft genome of Clostridium sulfidigenes 113A isolated from sediments associated with methane hydrate from Krishna Godavari basin.</title>
        <authorList>
            <person name="Honkalas V.S."/>
            <person name="Dabir A.P."/>
            <person name="Arora P."/>
            <person name="Dhakephalkar P.K."/>
        </authorList>
    </citation>
    <scope>NUCLEOTIDE SEQUENCE [LARGE SCALE GENOMIC DNA]</scope>
    <source>
        <strain evidence="1 2">113A</strain>
    </source>
</reference>
<dbReference type="EMBL" id="JPMD01000014">
    <property type="protein sequence ID" value="KEZ87186.1"/>
    <property type="molecule type" value="Genomic_DNA"/>
</dbReference>
<dbReference type="eggNOG" id="ENOG5033ZXT">
    <property type="taxonomic scope" value="Bacteria"/>
</dbReference>
<dbReference type="RefSeq" id="WP_035131375.1">
    <property type="nucleotide sequence ID" value="NZ_JPMD01000014.1"/>
</dbReference>
<organism evidence="1 2">
    <name type="scientific">Clostridium sulfidigenes</name>
    <dbReference type="NCBI Taxonomy" id="318464"/>
    <lineage>
        <taxon>Bacteria</taxon>
        <taxon>Bacillati</taxon>
        <taxon>Bacillota</taxon>
        <taxon>Clostridia</taxon>
        <taxon>Eubacteriales</taxon>
        <taxon>Clostridiaceae</taxon>
        <taxon>Clostridium</taxon>
    </lineage>
</organism>
<accession>A0A084JE02</accession>